<keyword evidence="1" id="KW-1133">Transmembrane helix</keyword>
<feature type="transmembrane region" description="Helical" evidence="1">
    <location>
        <begin position="150"/>
        <end position="167"/>
    </location>
</feature>
<feature type="transmembrane region" description="Helical" evidence="1">
    <location>
        <begin position="229"/>
        <end position="247"/>
    </location>
</feature>
<feature type="transmembrane region" description="Helical" evidence="1">
    <location>
        <begin position="31"/>
        <end position="52"/>
    </location>
</feature>
<feature type="transmembrane region" description="Helical" evidence="1">
    <location>
        <begin position="173"/>
        <end position="192"/>
    </location>
</feature>
<dbReference type="RefSeq" id="WP_273685850.1">
    <property type="nucleotide sequence ID" value="NZ_CP117411.1"/>
</dbReference>
<feature type="transmembrane region" description="Helical" evidence="1">
    <location>
        <begin position="259"/>
        <end position="280"/>
    </location>
</feature>
<keyword evidence="3" id="KW-0012">Acyltransferase</keyword>
<dbReference type="Pfam" id="PF01757">
    <property type="entry name" value="Acyl_transf_3"/>
    <property type="match status" value="1"/>
</dbReference>
<dbReference type="InterPro" id="IPR002656">
    <property type="entry name" value="Acyl_transf_3_dom"/>
</dbReference>
<feature type="transmembrane region" description="Helical" evidence="1">
    <location>
        <begin position="7"/>
        <end position="25"/>
    </location>
</feature>
<dbReference type="InterPro" id="IPR050879">
    <property type="entry name" value="Acyltransferase_3"/>
</dbReference>
<feature type="transmembrane region" description="Helical" evidence="1">
    <location>
        <begin position="204"/>
        <end position="223"/>
    </location>
</feature>
<evidence type="ECO:0000256" key="1">
    <source>
        <dbReference type="SAM" id="Phobius"/>
    </source>
</evidence>
<keyword evidence="4" id="KW-1185">Reference proteome</keyword>
<feature type="domain" description="Acyltransferase 3" evidence="2">
    <location>
        <begin position="5"/>
        <end position="308"/>
    </location>
</feature>
<proteinExistence type="predicted"/>
<accession>A0ABY7TGE5</accession>
<gene>
    <name evidence="3" type="ORF">PQ455_09575</name>
</gene>
<organism evidence="3 4">
    <name type="scientific">Sphingomonas naphthae</name>
    <dbReference type="NCBI Taxonomy" id="1813468"/>
    <lineage>
        <taxon>Bacteria</taxon>
        <taxon>Pseudomonadati</taxon>
        <taxon>Pseudomonadota</taxon>
        <taxon>Alphaproteobacteria</taxon>
        <taxon>Sphingomonadales</taxon>
        <taxon>Sphingomonadaceae</taxon>
        <taxon>Sphingomonas</taxon>
    </lineage>
</organism>
<reference evidence="3 4" key="1">
    <citation type="submission" date="2023-02" db="EMBL/GenBank/DDBJ databases">
        <title>Genome sequence of Sphingomonas naphthae.</title>
        <authorList>
            <person name="Kim S."/>
            <person name="Heo J."/>
            <person name="Kwon S.-W."/>
        </authorList>
    </citation>
    <scope>NUCLEOTIDE SEQUENCE [LARGE SCALE GENOMIC DNA]</scope>
    <source>
        <strain evidence="3 4">KACC 18716</strain>
    </source>
</reference>
<name>A0ABY7TGE5_9SPHN</name>
<sequence length="339" mass="36318">MRTLYGLQYLRGAAAIAVVVFHASARAGHPLLIGEAGVDLFFALSGFLMVAITGAHSRPLAFLADRWRRIAPPYWIATSVFLVGALAGLFPRVKLGMWHIASSYLFIPSVSPSSGRVQPLLIPGWTLNYEMAFYLAFAALLLLMSQRSRMVAMSGLFVALVAAGRLLHPTNAIGATLTDPIMLEFVAGGWVAMAWKREAAWPRWVGPIALATGLALLVIVGLADTDRMRALLFGVPTLLLLVGVLGLERSRPLAARPLPLLFGDASYSIYLWHTLAISLVAKAGERIGLPPLGIFVMALVGGVLAGLAGYRLIEAPILRFVRDRRARPGIAVPAAAPAL</sequence>
<dbReference type="EMBL" id="CP117411">
    <property type="protein sequence ID" value="WCT71903.1"/>
    <property type="molecule type" value="Genomic_DNA"/>
</dbReference>
<keyword evidence="1" id="KW-0472">Membrane</keyword>
<protein>
    <submittedName>
        <fullName evidence="3">Acyltransferase</fullName>
    </submittedName>
</protein>
<feature type="transmembrane region" description="Helical" evidence="1">
    <location>
        <begin position="292"/>
        <end position="313"/>
    </location>
</feature>
<evidence type="ECO:0000259" key="2">
    <source>
        <dbReference type="Pfam" id="PF01757"/>
    </source>
</evidence>
<dbReference type="Proteomes" id="UP001220395">
    <property type="component" value="Chromosome"/>
</dbReference>
<keyword evidence="1" id="KW-0812">Transmembrane</keyword>
<dbReference type="PANTHER" id="PTHR23028">
    <property type="entry name" value="ACETYLTRANSFERASE"/>
    <property type="match status" value="1"/>
</dbReference>
<evidence type="ECO:0000313" key="3">
    <source>
        <dbReference type="EMBL" id="WCT71903.1"/>
    </source>
</evidence>
<feature type="transmembrane region" description="Helical" evidence="1">
    <location>
        <begin position="73"/>
        <end position="90"/>
    </location>
</feature>
<feature type="transmembrane region" description="Helical" evidence="1">
    <location>
        <begin position="120"/>
        <end position="143"/>
    </location>
</feature>
<dbReference type="PANTHER" id="PTHR23028:SF131">
    <property type="entry name" value="BLR2367 PROTEIN"/>
    <property type="match status" value="1"/>
</dbReference>
<dbReference type="GO" id="GO:0016746">
    <property type="term" value="F:acyltransferase activity"/>
    <property type="evidence" value="ECO:0007669"/>
    <property type="project" value="UniProtKB-KW"/>
</dbReference>
<keyword evidence="3" id="KW-0808">Transferase</keyword>
<evidence type="ECO:0000313" key="4">
    <source>
        <dbReference type="Proteomes" id="UP001220395"/>
    </source>
</evidence>